<dbReference type="SMART" id="SM00343">
    <property type="entry name" value="ZnF_C2HC"/>
    <property type="match status" value="2"/>
</dbReference>
<dbReference type="GO" id="GO:0003677">
    <property type="term" value="F:DNA binding"/>
    <property type="evidence" value="ECO:0007669"/>
    <property type="project" value="UniProtKB-KW"/>
</dbReference>
<dbReference type="GO" id="GO:0016779">
    <property type="term" value="F:nucleotidyltransferase activity"/>
    <property type="evidence" value="ECO:0007669"/>
    <property type="project" value="UniProtKB-KW"/>
</dbReference>
<dbReference type="SUPFAM" id="SSF57756">
    <property type="entry name" value="Retrovirus zinc finger-like domains"/>
    <property type="match status" value="1"/>
</dbReference>
<evidence type="ECO:0000256" key="7">
    <source>
        <dbReference type="ARBA" id="ARBA00023125"/>
    </source>
</evidence>
<keyword evidence="5" id="KW-0064">Aspartyl protease</keyword>
<keyword evidence="2" id="KW-0808">Transferase</keyword>
<keyword evidence="6" id="KW-0255">Endonuclease</keyword>
<dbReference type="Gene3D" id="3.30.70.270">
    <property type="match status" value="2"/>
</dbReference>
<dbReference type="Proteomes" id="UP001283361">
    <property type="component" value="Unassembled WGS sequence"/>
</dbReference>
<dbReference type="InterPro" id="IPR000477">
    <property type="entry name" value="RT_dom"/>
</dbReference>
<evidence type="ECO:0000259" key="11">
    <source>
        <dbReference type="PROSITE" id="PS50994"/>
    </source>
</evidence>
<accession>A0AAE1CZ83</accession>
<keyword evidence="6" id="KW-0378">Hydrolase</keyword>
<comment type="caution">
    <text evidence="12">The sequence shown here is derived from an EMBL/GenBank/DDBJ whole genome shotgun (WGS) entry which is preliminary data.</text>
</comment>
<dbReference type="EMBL" id="JAWDGP010006221">
    <property type="protein sequence ID" value="KAK3745463.1"/>
    <property type="molecule type" value="Genomic_DNA"/>
</dbReference>
<proteinExistence type="predicted"/>
<dbReference type="FunFam" id="3.30.70.270:FF:000020">
    <property type="entry name" value="Transposon Tf2-6 polyprotein-like Protein"/>
    <property type="match status" value="1"/>
</dbReference>
<dbReference type="InterPro" id="IPR001878">
    <property type="entry name" value="Znf_CCHC"/>
</dbReference>
<keyword evidence="7" id="KW-0238">DNA-binding</keyword>
<sequence>MSIAALGRIEEFDPAQNDLESYLERLEQYFVANDVTEAKRTAVLLSVIGSKTYEVLKSLVAPVKPSAKSYPDLKAVLLSHFTPKPLTIYERFKFHKAVQKDTENAAQYIAKLRGLAHHCEFGQFLEDSLRDKFVCGLRSIKIQQRLLQTERLTLKKALDIAQTMENAEMNAKELHEQFTSKVQTVDKIESRGPPKMKAVPRQSQGKTASRPTATPTANKKQCYRCGYTNHPAERCRYKDYTCNDCHKKGHLAKVCRSRGGQHQTTMQIVDEEEDYIFHNSSRDGRKAFYIMMNLNGKDVKMEIDTGSGVTIMPDSVFQETFKNEVELQTSTQILKTYNGSNIPLKDEAMMDVRGKEGRPRKLRLLVAQVPHQSSVLGRDWLEKLKIKWTNVFTTKNGNTLESVLSKHQTLFSPGLGEIKGTKARIHLKEDAQPRFFKSRPVPYAVKTKVEEELRKLEKENIITKVTHSEWAAPLVVVPKENGNVRLCGDFKVTINGEMKVDQYPLPTVQDLFATLSNGKKFTKLDLTQAYHQLSMEEDSKPYVTISTHIGLFRYNRMPYGIASGPAIFQKNMEEILSGIEGVQVFIDDIRLTGDSDGQHLERLDKVLEALENNGVKLNKDKCSFMQEAINYLGHTIDADGLHPQEDKVKAMQNVSRPENVKELRSFLGGVQYYGKFLPNLSATLKSLNDLLKKDQEWKWTEECEASFQKVKDMLGSKTVLTHYDPSLPVLLATDASTKGLGVVLSHRMPNGEERPIAYASRSLTKAETNYAQIEKEALSIMFGIRKFHQYVYGRCFTLITDHKPLLKIFGPKNNLPSMAAARIQRWSVELCAYQYDIQYKRSEDHSNADMLSRLPEAQQQQQHPKQETVYFSYINEMPVSAADIAAETKKDPTLARVLQFTQNGWSGYVDEENLKPYFQRKEELTVESGVLQWGLRVIIPQKFRQRMLQELHENHQGMNKTKAIARSYVYWPNLDRDIETMVNECEACAKVKNNPIAAPAFVWTFPSNPWERIHIDFAEYQGLKYLLLIDAFSKWPEIIPMKTTTAEKTTDVLRQIFAIHGLPMTLVSDNGPPFTSSEFENFLTTNGIKHITSQPYQPSTNGSAERLVQTFKQMLKAANPGQTGPQKLAKILLQLRTTPHAMTGKSPAELLFKRKLKIRLDLIKPGFITDMRNKQERQMQTQKSLRSFQPGDKVAVRNYRQGLSKWSFGTVLQRLGPVSYLVRMGANYVRHCHVNQMQAAPSSSSEDDQLAEDEILPAEMLGSPVQNASPESPQTASPRSTQTVSPRSTQAASPCSSQNASPGSTHRDATQCPTMNYGRYPKRIRRPVERMDL</sequence>
<keyword evidence="13" id="KW-1185">Reference proteome</keyword>
<protein>
    <recommendedName>
        <fullName evidence="14">Reverse transcriptase</fullName>
    </recommendedName>
</protein>
<dbReference type="InterPro" id="IPR050951">
    <property type="entry name" value="Retrovirus_Pol_polyprotein"/>
</dbReference>
<dbReference type="Pfam" id="PF17919">
    <property type="entry name" value="RT_RNaseH_2"/>
    <property type="match status" value="1"/>
</dbReference>
<reference evidence="12" key="1">
    <citation type="journal article" date="2023" name="G3 (Bethesda)">
        <title>A reference genome for the long-term kleptoplast-retaining sea slug Elysia crispata morphotype clarki.</title>
        <authorList>
            <person name="Eastman K.E."/>
            <person name="Pendleton A.L."/>
            <person name="Shaikh M.A."/>
            <person name="Suttiyut T."/>
            <person name="Ogas R."/>
            <person name="Tomko P."/>
            <person name="Gavelis G."/>
            <person name="Widhalm J.R."/>
            <person name="Wisecaver J.H."/>
        </authorList>
    </citation>
    <scope>NUCLEOTIDE SEQUENCE</scope>
    <source>
        <strain evidence="12">ECLA1</strain>
    </source>
</reference>
<evidence type="ECO:0008006" key="14">
    <source>
        <dbReference type="Google" id="ProtNLM"/>
    </source>
</evidence>
<evidence type="ECO:0000256" key="2">
    <source>
        <dbReference type="ARBA" id="ARBA00022679"/>
    </source>
</evidence>
<dbReference type="GO" id="GO:0004190">
    <property type="term" value="F:aspartic-type endopeptidase activity"/>
    <property type="evidence" value="ECO:0007669"/>
    <property type="project" value="UniProtKB-KW"/>
</dbReference>
<keyword evidence="4" id="KW-0540">Nuclease</keyword>
<feature type="compositionally biased region" description="Polar residues" evidence="9">
    <location>
        <begin position="201"/>
        <end position="217"/>
    </location>
</feature>
<dbReference type="PANTHER" id="PTHR37984:SF5">
    <property type="entry name" value="PROTEIN NYNRIN-LIKE"/>
    <property type="match status" value="1"/>
</dbReference>
<evidence type="ECO:0000256" key="8">
    <source>
        <dbReference type="ARBA" id="ARBA00023268"/>
    </source>
</evidence>
<dbReference type="SUPFAM" id="SSF53098">
    <property type="entry name" value="Ribonuclease H-like"/>
    <property type="match status" value="1"/>
</dbReference>
<dbReference type="CDD" id="cd09274">
    <property type="entry name" value="RNase_HI_RT_Ty3"/>
    <property type="match status" value="1"/>
</dbReference>
<dbReference type="SUPFAM" id="SSF50630">
    <property type="entry name" value="Acid proteases"/>
    <property type="match status" value="1"/>
</dbReference>
<dbReference type="SUPFAM" id="SSF56672">
    <property type="entry name" value="DNA/RNA polymerases"/>
    <property type="match status" value="1"/>
</dbReference>
<dbReference type="InterPro" id="IPR043128">
    <property type="entry name" value="Rev_trsase/Diguanyl_cyclase"/>
</dbReference>
<dbReference type="GO" id="GO:0015074">
    <property type="term" value="P:DNA integration"/>
    <property type="evidence" value="ECO:0007669"/>
    <property type="project" value="InterPro"/>
</dbReference>
<dbReference type="InterPro" id="IPR041577">
    <property type="entry name" value="RT_RNaseH_2"/>
</dbReference>
<dbReference type="InterPro" id="IPR001584">
    <property type="entry name" value="Integrase_cat-core"/>
</dbReference>
<dbReference type="Gene3D" id="2.40.70.10">
    <property type="entry name" value="Acid Proteases"/>
    <property type="match status" value="1"/>
</dbReference>
<dbReference type="PROSITE" id="PS50878">
    <property type="entry name" value="RT_POL"/>
    <property type="match status" value="1"/>
</dbReference>
<dbReference type="InterPro" id="IPR021109">
    <property type="entry name" value="Peptidase_aspartic_dom_sf"/>
</dbReference>
<evidence type="ECO:0000256" key="5">
    <source>
        <dbReference type="ARBA" id="ARBA00022750"/>
    </source>
</evidence>
<dbReference type="Pfam" id="PF17921">
    <property type="entry name" value="Integrase_H2C2"/>
    <property type="match status" value="1"/>
</dbReference>
<dbReference type="InterPro" id="IPR043502">
    <property type="entry name" value="DNA/RNA_pol_sf"/>
</dbReference>
<dbReference type="InterPro" id="IPR036875">
    <property type="entry name" value="Znf_CCHC_sf"/>
</dbReference>
<dbReference type="GO" id="GO:0004519">
    <property type="term" value="F:endonuclease activity"/>
    <property type="evidence" value="ECO:0007669"/>
    <property type="project" value="UniProtKB-KW"/>
</dbReference>
<keyword evidence="8" id="KW-0511">Multifunctional enzyme</keyword>
<evidence type="ECO:0000313" key="12">
    <source>
        <dbReference type="EMBL" id="KAK3745463.1"/>
    </source>
</evidence>
<evidence type="ECO:0000256" key="1">
    <source>
        <dbReference type="ARBA" id="ARBA00022670"/>
    </source>
</evidence>
<dbReference type="GO" id="GO:0008270">
    <property type="term" value="F:zinc ion binding"/>
    <property type="evidence" value="ECO:0007669"/>
    <property type="project" value="InterPro"/>
</dbReference>
<feature type="domain" description="Reverse transcriptase" evidence="10">
    <location>
        <begin position="458"/>
        <end position="636"/>
    </location>
</feature>
<evidence type="ECO:0000256" key="3">
    <source>
        <dbReference type="ARBA" id="ARBA00022695"/>
    </source>
</evidence>
<evidence type="ECO:0000259" key="10">
    <source>
        <dbReference type="PROSITE" id="PS50878"/>
    </source>
</evidence>
<dbReference type="InterPro" id="IPR036397">
    <property type="entry name" value="RNaseH_sf"/>
</dbReference>
<feature type="domain" description="Integrase catalytic" evidence="11">
    <location>
        <begin position="1005"/>
        <end position="1155"/>
    </location>
</feature>
<dbReference type="PANTHER" id="PTHR37984">
    <property type="entry name" value="PROTEIN CBG26694"/>
    <property type="match status" value="1"/>
</dbReference>
<feature type="region of interest" description="Disordered" evidence="9">
    <location>
        <begin position="187"/>
        <end position="217"/>
    </location>
</feature>
<gene>
    <name evidence="12" type="ORF">RRG08_046121</name>
</gene>
<dbReference type="GO" id="GO:0006508">
    <property type="term" value="P:proteolysis"/>
    <property type="evidence" value="ECO:0007669"/>
    <property type="project" value="UniProtKB-KW"/>
</dbReference>
<evidence type="ECO:0000256" key="6">
    <source>
        <dbReference type="ARBA" id="ARBA00022759"/>
    </source>
</evidence>
<dbReference type="PROSITE" id="PS50994">
    <property type="entry name" value="INTEGRASE"/>
    <property type="match status" value="1"/>
</dbReference>
<dbReference type="Pfam" id="PF00078">
    <property type="entry name" value="RVT_1"/>
    <property type="match status" value="1"/>
</dbReference>
<name>A0AAE1CZ83_9GAST</name>
<dbReference type="Pfam" id="PF00665">
    <property type="entry name" value="rve"/>
    <property type="match status" value="1"/>
</dbReference>
<evidence type="ECO:0000313" key="13">
    <source>
        <dbReference type="Proteomes" id="UP001283361"/>
    </source>
</evidence>
<evidence type="ECO:0000256" key="4">
    <source>
        <dbReference type="ARBA" id="ARBA00022722"/>
    </source>
</evidence>
<organism evidence="12 13">
    <name type="scientific">Elysia crispata</name>
    <name type="common">lettuce slug</name>
    <dbReference type="NCBI Taxonomy" id="231223"/>
    <lineage>
        <taxon>Eukaryota</taxon>
        <taxon>Metazoa</taxon>
        <taxon>Spiralia</taxon>
        <taxon>Lophotrochozoa</taxon>
        <taxon>Mollusca</taxon>
        <taxon>Gastropoda</taxon>
        <taxon>Heterobranchia</taxon>
        <taxon>Euthyneura</taxon>
        <taxon>Panpulmonata</taxon>
        <taxon>Sacoglossa</taxon>
        <taxon>Placobranchoidea</taxon>
        <taxon>Plakobranchidae</taxon>
        <taxon>Elysia</taxon>
    </lineage>
</organism>
<evidence type="ECO:0000256" key="9">
    <source>
        <dbReference type="SAM" id="MobiDB-lite"/>
    </source>
</evidence>
<dbReference type="CDD" id="cd01647">
    <property type="entry name" value="RT_LTR"/>
    <property type="match status" value="1"/>
</dbReference>
<feature type="compositionally biased region" description="Polar residues" evidence="9">
    <location>
        <begin position="1264"/>
        <end position="1304"/>
    </location>
</feature>
<dbReference type="FunFam" id="1.10.340.70:FF:000003">
    <property type="entry name" value="Protein CBG25708"/>
    <property type="match status" value="1"/>
</dbReference>
<dbReference type="Gene3D" id="4.10.60.10">
    <property type="entry name" value="Zinc finger, CCHC-type"/>
    <property type="match status" value="1"/>
</dbReference>
<dbReference type="FunFam" id="3.30.420.10:FF:000063">
    <property type="entry name" value="Retrovirus-related Pol polyprotein from transposon 297-like Protein"/>
    <property type="match status" value="1"/>
</dbReference>
<dbReference type="InterPro" id="IPR012337">
    <property type="entry name" value="RNaseH-like_sf"/>
</dbReference>
<dbReference type="InterPro" id="IPR041588">
    <property type="entry name" value="Integrase_H2C2"/>
</dbReference>
<dbReference type="Gene3D" id="3.10.10.10">
    <property type="entry name" value="HIV Type 1 Reverse Transcriptase, subunit A, domain 1"/>
    <property type="match status" value="1"/>
</dbReference>
<dbReference type="Gene3D" id="3.30.420.10">
    <property type="entry name" value="Ribonuclease H-like superfamily/Ribonuclease H"/>
    <property type="match status" value="1"/>
</dbReference>
<dbReference type="FunFam" id="3.10.20.370:FF:000001">
    <property type="entry name" value="Retrovirus-related Pol polyprotein from transposon 17.6-like protein"/>
    <property type="match status" value="1"/>
</dbReference>
<feature type="region of interest" description="Disordered" evidence="9">
    <location>
        <begin position="1263"/>
        <end position="1333"/>
    </location>
</feature>
<dbReference type="Gene3D" id="1.10.340.70">
    <property type="match status" value="1"/>
</dbReference>
<keyword evidence="3" id="KW-0548">Nucleotidyltransferase</keyword>
<keyword evidence="1" id="KW-0645">Protease</keyword>